<evidence type="ECO:0000259" key="6">
    <source>
        <dbReference type="Pfam" id="PF01694"/>
    </source>
</evidence>
<feature type="transmembrane region" description="Helical" evidence="5">
    <location>
        <begin position="133"/>
        <end position="150"/>
    </location>
</feature>
<reference evidence="7 8" key="1">
    <citation type="submission" date="2020-04" db="EMBL/GenBank/DDBJ databases">
        <title>Luteolibacter sp. G-1-1-1 isolated from soil.</title>
        <authorList>
            <person name="Dahal R.H."/>
        </authorList>
    </citation>
    <scope>NUCLEOTIDE SEQUENCE [LARGE SCALE GENOMIC DNA]</scope>
    <source>
        <strain evidence="7 8">G-1-1-1</strain>
    </source>
</reference>
<feature type="domain" description="Peptidase S54 rhomboid" evidence="6">
    <location>
        <begin position="66"/>
        <end position="213"/>
    </location>
</feature>
<dbReference type="Pfam" id="PF01694">
    <property type="entry name" value="Rhomboid"/>
    <property type="match status" value="1"/>
</dbReference>
<sequence>MHLPTVTQRSGDRWRWVIADLRGAKLCWLLVLVIAAVYGGMCFASDDRLDWLFLTFGLSRQGLLEGKVWQLVSHAFLHGNITHLAINAAGLLLIGARVERIGGASAVAKVLLAGVLLGGLVQVIAAPSPHRDFQLVGISGGFTALLLWLTTVSPESRMAPLPISAKNLGRGIILAEGMFLVGSWFLPEAGFQVVAHGCHFGGALAGWWIGRRMMRPTVTLEDLQRERAKREGGEQPKLP</sequence>
<keyword evidence="7" id="KW-0645">Protease</keyword>
<feature type="transmembrane region" description="Helical" evidence="5">
    <location>
        <begin position="171"/>
        <end position="187"/>
    </location>
</feature>
<organism evidence="7 8">
    <name type="scientific">Luteolibacter luteus</name>
    <dbReference type="NCBI Taxonomy" id="2728835"/>
    <lineage>
        <taxon>Bacteria</taxon>
        <taxon>Pseudomonadati</taxon>
        <taxon>Verrucomicrobiota</taxon>
        <taxon>Verrucomicrobiia</taxon>
        <taxon>Verrucomicrobiales</taxon>
        <taxon>Verrucomicrobiaceae</taxon>
        <taxon>Luteolibacter</taxon>
    </lineage>
</organism>
<gene>
    <name evidence="7" type="ORF">HHL09_02145</name>
</gene>
<accession>A0A858RDC1</accession>
<feature type="transmembrane region" description="Helical" evidence="5">
    <location>
        <begin position="68"/>
        <end position="94"/>
    </location>
</feature>
<dbReference type="GO" id="GO:0006508">
    <property type="term" value="P:proteolysis"/>
    <property type="evidence" value="ECO:0007669"/>
    <property type="project" value="UniProtKB-KW"/>
</dbReference>
<evidence type="ECO:0000313" key="8">
    <source>
        <dbReference type="Proteomes" id="UP000501812"/>
    </source>
</evidence>
<dbReference type="PANTHER" id="PTHR43066">
    <property type="entry name" value="RHOMBOID-RELATED PROTEIN"/>
    <property type="match status" value="1"/>
</dbReference>
<keyword evidence="8" id="KW-1185">Reference proteome</keyword>
<keyword evidence="3 5" id="KW-1133">Transmembrane helix</keyword>
<dbReference type="RefSeq" id="WP_169452852.1">
    <property type="nucleotide sequence ID" value="NZ_CP051774.1"/>
</dbReference>
<keyword evidence="2 5" id="KW-0812">Transmembrane</keyword>
<protein>
    <submittedName>
        <fullName evidence="7">Rhomboid family intramembrane serine protease</fullName>
    </submittedName>
</protein>
<evidence type="ECO:0000256" key="3">
    <source>
        <dbReference type="ARBA" id="ARBA00022989"/>
    </source>
</evidence>
<dbReference type="InterPro" id="IPR022764">
    <property type="entry name" value="Peptidase_S54_rhomboid_dom"/>
</dbReference>
<evidence type="ECO:0000256" key="4">
    <source>
        <dbReference type="ARBA" id="ARBA00023136"/>
    </source>
</evidence>
<evidence type="ECO:0000256" key="2">
    <source>
        <dbReference type="ARBA" id="ARBA00022692"/>
    </source>
</evidence>
<feature type="transmembrane region" description="Helical" evidence="5">
    <location>
        <begin position="193"/>
        <end position="210"/>
    </location>
</feature>
<dbReference type="InterPro" id="IPR035952">
    <property type="entry name" value="Rhomboid-like_sf"/>
</dbReference>
<evidence type="ECO:0000256" key="5">
    <source>
        <dbReference type="SAM" id="Phobius"/>
    </source>
</evidence>
<dbReference type="EMBL" id="CP051774">
    <property type="protein sequence ID" value="QJE94631.1"/>
    <property type="molecule type" value="Genomic_DNA"/>
</dbReference>
<dbReference type="Proteomes" id="UP000501812">
    <property type="component" value="Chromosome"/>
</dbReference>
<dbReference type="KEGG" id="luo:HHL09_02145"/>
<evidence type="ECO:0000256" key="1">
    <source>
        <dbReference type="ARBA" id="ARBA00004141"/>
    </source>
</evidence>
<dbReference type="GO" id="GO:0016020">
    <property type="term" value="C:membrane"/>
    <property type="evidence" value="ECO:0007669"/>
    <property type="project" value="UniProtKB-SubCell"/>
</dbReference>
<name>A0A858RDC1_9BACT</name>
<proteinExistence type="predicted"/>
<evidence type="ECO:0000313" key="7">
    <source>
        <dbReference type="EMBL" id="QJE94631.1"/>
    </source>
</evidence>
<dbReference type="Gene3D" id="1.20.1540.10">
    <property type="entry name" value="Rhomboid-like"/>
    <property type="match status" value="1"/>
</dbReference>
<feature type="transmembrane region" description="Helical" evidence="5">
    <location>
        <begin position="106"/>
        <end position="127"/>
    </location>
</feature>
<comment type="subcellular location">
    <subcellularLocation>
        <location evidence="1">Membrane</location>
        <topology evidence="1">Multi-pass membrane protein</topology>
    </subcellularLocation>
</comment>
<dbReference type="PANTHER" id="PTHR43066:SF11">
    <property type="entry name" value="PEPTIDASE S54 RHOMBOID DOMAIN-CONTAINING PROTEIN"/>
    <property type="match status" value="1"/>
</dbReference>
<dbReference type="GO" id="GO:0004252">
    <property type="term" value="F:serine-type endopeptidase activity"/>
    <property type="evidence" value="ECO:0007669"/>
    <property type="project" value="InterPro"/>
</dbReference>
<dbReference type="AlphaFoldDB" id="A0A858RDC1"/>
<dbReference type="SUPFAM" id="SSF144091">
    <property type="entry name" value="Rhomboid-like"/>
    <property type="match status" value="1"/>
</dbReference>
<keyword evidence="7" id="KW-0378">Hydrolase</keyword>
<keyword evidence="4 5" id="KW-0472">Membrane</keyword>